<dbReference type="SUPFAM" id="SSF48452">
    <property type="entry name" value="TPR-like"/>
    <property type="match status" value="1"/>
</dbReference>
<reference evidence="3 4" key="1">
    <citation type="submission" date="2019-02" db="EMBL/GenBank/DDBJ databases">
        <title>Deep-cultivation of Planctomycetes and their phenomic and genomic characterization uncovers novel biology.</title>
        <authorList>
            <person name="Wiegand S."/>
            <person name="Jogler M."/>
            <person name="Boedeker C."/>
            <person name="Pinto D."/>
            <person name="Vollmers J."/>
            <person name="Rivas-Marin E."/>
            <person name="Kohn T."/>
            <person name="Peeters S.H."/>
            <person name="Heuer A."/>
            <person name="Rast P."/>
            <person name="Oberbeckmann S."/>
            <person name="Bunk B."/>
            <person name="Jeske O."/>
            <person name="Meyerdierks A."/>
            <person name="Storesund J.E."/>
            <person name="Kallscheuer N."/>
            <person name="Luecker S."/>
            <person name="Lage O.M."/>
            <person name="Pohl T."/>
            <person name="Merkel B.J."/>
            <person name="Hornburger P."/>
            <person name="Mueller R.-W."/>
            <person name="Bruemmer F."/>
            <person name="Labrenz M."/>
            <person name="Spormann A.M."/>
            <person name="Op Den Camp H."/>
            <person name="Overmann J."/>
            <person name="Amann R."/>
            <person name="Jetten M.S.M."/>
            <person name="Mascher T."/>
            <person name="Medema M.H."/>
            <person name="Devos D.P."/>
            <person name="Kaster A.-K."/>
            <person name="Ovreas L."/>
            <person name="Rohde M."/>
            <person name="Galperin M.Y."/>
            <person name="Jogler C."/>
        </authorList>
    </citation>
    <scope>NUCLEOTIDE SEQUENCE [LARGE SCALE GENOMIC DNA]</scope>
    <source>
        <strain evidence="3 4">Pla100</strain>
    </source>
</reference>
<feature type="chain" id="PRO_5023056723" description="Tetratricopeptide repeat protein" evidence="2">
    <location>
        <begin position="25"/>
        <end position="333"/>
    </location>
</feature>
<dbReference type="Gene3D" id="1.25.40.10">
    <property type="entry name" value="Tetratricopeptide repeat domain"/>
    <property type="match status" value="1"/>
</dbReference>
<keyword evidence="2" id="KW-0732">Signal</keyword>
<dbReference type="AlphaFoldDB" id="A0A5C6ADL9"/>
<gene>
    <name evidence="3" type="ORF">Pla100_26610</name>
</gene>
<feature type="region of interest" description="Disordered" evidence="1">
    <location>
        <begin position="27"/>
        <end position="52"/>
    </location>
</feature>
<feature type="compositionally biased region" description="Basic and acidic residues" evidence="1">
    <location>
        <begin position="28"/>
        <end position="45"/>
    </location>
</feature>
<organism evidence="3 4">
    <name type="scientific">Neorhodopirellula pilleata</name>
    <dbReference type="NCBI Taxonomy" id="2714738"/>
    <lineage>
        <taxon>Bacteria</taxon>
        <taxon>Pseudomonadati</taxon>
        <taxon>Planctomycetota</taxon>
        <taxon>Planctomycetia</taxon>
        <taxon>Pirellulales</taxon>
        <taxon>Pirellulaceae</taxon>
        <taxon>Neorhodopirellula</taxon>
    </lineage>
</organism>
<dbReference type="OrthoDB" id="284037at2"/>
<name>A0A5C6ADL9_9BACT</name>
<dbReference type="RefSeq" id="WP_146578076.1">
    <property type="nucleotide sequence ID" value="NZ_SJPM01000004.1"/>
</dbReference>
<evidence type="ECO:0000313" key="3">
    <source>
        <dbReference type="EMBL" id="TWT97507.1"/>
    </source>
</evidence>
<sequence precursor="true">MNQRFVFLTLFITCLVTASSICRAQSPTEKDKKDAASRQLKEKNAGNEQESLPPTFASYREAISAGYEHKNAGNLKASRDAYEAALGFESTDRQKCDAYRQLISIYSELGQWESMYKATEYIVENPPYPAYSSLSVRAMIGYVYRKKMQEELFARYEARLEENPKDRTTLIILEKAVEQLKHDLPRRADYLRRMIELDVAEGVTPDPEMRAQLAFTLRLSHKEIESAEMYEAIANSDENYRSFGLAQAAESWQRAGESKKSIDAAVKASNLGPDVRASRSLYEWHRLLGDLFLKHLAKEPAKKHYAAALEHATIDPYRDQCREQLKLVEALRD</sequence>
<evidence type="ECO:0000256" key="1">
    <source>
        <dbReference type="SAM" id="MobiDB-lite"/>
    </source>
</evidence>
<evidence type="ECO:0008006" key="5">
    <source>
        <dbReference type="Google" id="ProtNLM"/>
    </source>
</evidence>
<evidence type="ECO:0000313" key="4">
    <source>
        <dbReference type="Proteomes" id="UP000316213"/>
    </source>
</evidence>
<accession>A0A5C6ADL9</accession>
<keyword evidence="4" id="KW-1185">Reference proteome</keyword>
<feature type="signal peptide" evidence="2">
    <location>
        <begin position="1"/>
        <end position="24"/>
    </location>
</feature>
<comment type="caution">
    <text evidence="3">The sequence shown here is derived from an EMBL/GenBank/DDBJ whole genome shotgun (WGS) entry which is preliminary data.</text>
</comment>
<dbReference type="InterPro" id="IPR011990">
    <property type="entry name" value="TPR-like_helical_dom_sf"/>
</dbReference>
<protein>
    <recommendedName>
        <fullName evidence="5">Tetratricopeptide repeat protein</fullName>
    </recommendedName>
</protein>
<proteinExistence type="predicted"/>
<evidence type="ECO:0000256" key="2">
    <source>
        <dbReference type="SAM" id="SignalP"/>
    </source>
</evidence>
<dbReference type="EMBL" id="SJPM01000004">
    <property type="protein sequence ID" value="TWT97507.1"/>
    <property type="molecule type" value="Genomic_DNA"/>
</dbReference>
<dbReference type="Proteomes" id="UP000316213">
    <property type="component" value="Unassembled WGS sequence"/>
</dbReference>